<dbReference type="Proteomes" id="UP000653730">
    <property type="component" value="Unassembled WGS sequence"/>
</dbReference>
<proteinExistence type="predicted"/>
<keyword evidence="1" id="KW-0175">Coiled coil</keyword>
<evidence type="ECO:0000256" key="2">
    <source>
        <dbReference type="SAM" id="MobiDB-lite"/>
    </source>
</evidence>
<keyword evidence="5" id="KW-1185">Reference proteome</keyword>
<dbReference type="AlphaFoldDB" id="A0A926JSY6"/>
<feature type="region of interest" description="Disordered" evidence="2">
    <location>
        <begin position="131"/>
        <end position="150"/>
    </location>
</feature>
<reference evidence="4 5" key="1">
    <citation type="submission" date="2020-09" db="EMBL/GenBank/DDBJ databases">
        <title>Sinomicrobium weinanense sp. nov., a halophilic bacteria isolated from saline-alkali soil.</title>
        <authorList>
            <person name="Wu P."/>
            <person name="Ren H."/>
            <person name="Mei Y."/>
            <person name="Liang Y."/>
            <person name="Chen Z."/>
        </authorList>
    </citation>
    <scope>NUCLEOTIDE SEQUENCE [LARGE SCALE GENOMIC DNA]</scope>
    <source>
        <strain evidence="4 5">FJxs</strain>
    </source>
</reference>
<feature type="coiled-coil region" evidence="1">
    <location>
        <begin position="45"/>
        <end position="80"/>
    </location>
</feature>
<accession>A0A926JSY6</accession>
<comment type="caution">
    <text evidence="4">The sequence shown here is derived from an EMBL/GenBank/DDBJ whole genome shotgun (WGS) entry which is preliminary data.</text>
</comment>
<gene>
    <name evidence="4" type="ORF">IBL28_11910</name>
</gene>
<organism evidence="4 5">
    <name type="scientific">Sinomicrobium weinanense</name>
    <dbReference type="NCBI Taxonomy" id="2842200"/>
    <lineage>
        <taxon>Bacteria</taxon>
        <taxon>Pseudomonadati</taxon>
        <taxon>Bacteroidota</taxon>
        <taxon>Flavobacteriia</taxon>
        <taxon>Flavobacteriales</taxon>
        <taxon>Flavobacteriaceae</taxon>
        <taxon>Sinomicrobium</taxon>
    </lineage>
</organism>
<evidence type="ECO:0000256" key="1">
    <source>
        <dbReference type="SAM" id="Coils"/>
    </source>
</evidence>
<dbReference type="RefSeq" id="WP_187965819.1">
    <property type="nucleotide sequence ID" value="NZ_JACVDC010000033.1"/>
</dbReference>
<dbReference type="EMBL" id="JACVDC010000033">
    <property type="protein sequence ID" value="MBC9796677.1"/>
    <property type="molecule type" value="Genomic_DNA"/>
</dbReference>
<sequence length="150" mass="18281">MKKLLSLAIALILVTGVMAQEKTKRRTERKMHRTERFKDFTPQQRAELRTKQMALKLDLNETQQKKVLKLNTELAEKRKANIEKFKKAKQTKKEWSVDERFAFINERLDARLELQHKMKDILNEDQYATWKKSSERHKRFPRHKKRHFHR</sequence>
<feature type="compositionally biased region" description="Basic residues" evidence="2">
    <location>
        <begin position="134"/>
        <end position="150"/>
    </location>
</feature>
<keyword evidence="3" id="KW-0732">Signal</keyword>
<evidence type="ECO:0000313" key="5">
    <source>
        <dbReference type="Proteomes" id="UP000653730"/>
    </source>
</evidence>
<name>A0A926JSY6_9FLAO</name>
<feature type="signal peptide" evidence="3">
    <location>
        <begin position="1"/>
        <end position="19"/>
    </location>
</feature>
<protein>
    <submittedName>
        <fullName evidence="4">DUF4890 domain-containing protein</fullName>
    </submittedName>
</protein>
<feature type="chain" id="PRO_5037702147" evidence="3">
    <location>
        <begin position="20"/>
        <end position="150"/>
    </location>
</feature>
<evidence type="ECO:0000313" key="4">
    <source>
        <dbReference type="EMBL" id="MBC9796677.1"/>
    </source>
</evidence>
<evidence type="ECO:0000256" key="3">
    <source>
        <dbReference type="SAM" id="SignalP"/>
    </source>
</evidence>